<dbReference type="EMBL" id="QUWK01000003">
    <property type="protein sequence ID" value="RFU95661.1"/>
    <property type="molecule type" value="Genomic_DNA"/>
</dbReference>
<feature type="binding site" evidence="3">
    <location>
        <position position="154"/>
    </location>
    <ligand>
        <name>Mg(2+)</name>
        <dbReference type="ChEBI" id="CHEBI:18420"/>
    </ligand>
</feature>
<feature type="binding site" evidence="3">
    <location>
        <position position="277"/>
    </location>
    <ligand>
        <name>Mg(2+)</name>
        <dbReference type="ChEBI" id="CHEBI:18420"/>
    </ligand>
</feature>
<feature type="binding site" evidence="3">
    <location>
        <position position="51"/>
    </location>
    <ligand>
        <name>Mg(2+)</name>
        <dbReference type="ChEBI" id="CHEBI:18420"/>
    </ligand>
</feature>
<feature type="binding site" evidence="3">
    <location>
        <position position="156"/>
    </location>
    <ligand>
        <name>Mg(2+)</name>
        <dbReference type="ChEBI" id="CHEBI:18420"/>
    </ligand>
</feature>
<comment type="similarity">
    <text evidence="4">Belongs to the alkaline phosphatase family.</text>
</comment>
<dbReference type="GO" id="GO:0004035">
    <property type="term" value="F:alkaline phosphatase activity"/>
    <property type="evidence" value="ECO:0007669"/>
    <property type="project" value="TreeGrafter"/>
</dbReference>
<dbReference type="SMART" id="SM00098">
    <property type="entry name" value="alkPPc"/>
    <property type="match status" value="1"/>
</dbReference>
<feature type="binding site" evidence="3">
    <location>
        <position position="286"/>
    </location>
    <ligand>
        <name>Zn(2+)</name>
        <dbReference type="ChEBI" id="CHEBI:29105"/>
        <label>2</label>
    </ligand>
</feature>
<evidence type="ECO:0000256" key="1">
    <source>
        <dbReference type="ARBA" id="ARBA00022553"/>
    </source>
</evidence>
<organism evidence="6 7">
    <name type="scientific">Sphaerochaeta halotolerans</name>
    <dbReference type="NCBI Taxonomy" id="2293840"/>
    <lineage>
        <taxon>Bacteria</taxon>
        <taxon>Pseudomonadati</taxon>
        <taxon>Spirochaetota</taxon>
        <taxon>Spirochaetia</taxon>
        <taxon>Spirochaetales</taxon>
        <taxon>Sphaerochaetaceae</taxon>
        <taxon>Sphaerochaeta</taxon>
    </lineage>
</organism>
<feature type="signal peptide" evidence="5">
    <location>
        <begin position="1"/>
        <end position="21"/>
    </location>
</feature>
<evidence type="ECO:0000313" key="7">
    <source>
        <dbReference type="Proteomes" id="UP000264002"/>
    </source>
</evidence>
<dbReference type="PRINTS" id="PR00113">
    <property type="entry name" value="ALKPHPHTASE"/>
</dbReference>
<feature type="binding site" evidence="3">
    <location>
        <position position="326"/>
    </location>
    <ligand>
        <name>Zn(2+)</name>
        <dbReference type="ChEBI" id="CHEBI:29105"/>
        <label>2</label>
    </ligand>
</feature>
<reference evidence="6 7" key="2">
    <citation type="submission" date="2018-09" db="EMBL/GenBank/DDBJ databases">
        <title>Genome of Sphaerochaeta halotolerans strain 4-11.</title>
        <authorList>
            <person name="Nazina T.N."/>
            <person name="Sokolova D.S."/>
        </authorList>
    </citation>
    <scope>NUCLEOTIDE SEQUENCE [LARGE SCALE GENOMIC DNA]</scope>
    <source>
        <strain evidence="6 7">4-11</strain>
    </source>
</reference>
<keyword evidence="7" id="KW-1185">Reference proteome</keyword>
<evidence type="ECO:0000256" key="5">
    <source>
        <dbReference type="SAM" id="SignalP"/>
    </source>
</evidence>
<comment type="cofactor">
    <cofactor evidence="3">
        <name>Mg(2+)</name>
        <dbReference type="ChEBI" id="CHEBI:18420"/>
    </cofactor>
    <text evidence="3">Binds 1 Mg(2+) ion.</text>
</comment>
<feature type="binding site" evidence="3">
    <location>
        <position position="51"/>
    </location>
    <ligand>
        <name>Zn(2+)</name>
        <dbReference type="ChEBI" id="CHEBI:29105"/>
        <label>2</label>
    </ligand>
</feature>
<protein>
    <submittedName>
        <fullName evidence="6">Alkaline phosphatase</fullName>
    </submittedName>
</protein>
<keyword evidence="5" id="KW-0732">Signal</keyword>
<keyword evidence="1" id="KW-0597">Phosphoprotein</keyword>
<feature type="chain" id="PRO_5016580351" evidence="5">
    <location>
        <begin position="22"/>
        <end position="496"/>
    </location>
</feature>
<feature type="binding site" evidence="3">
    <location>
        <position position="282"/>
    </location>
    <ligand>
        <name>Zn(2+)</name>
        <dbReference type="ChEBI" id="CHEBI:29105"/>
        <label>2</label>
    </ligand>
</feature>
<dbReference type="Gene3D" id="1.10.60.40">
    <property type="match status" value="1"/>
</dbReference>
<dbReference type="Proteomes" id="UP000264002">
    <property type="component" value="Unassembled WGS sequence"/>
</dbReference>
<dbReference type="InterPro" id="IPR001952">
    <property type="entry name" value="Alkaline_phosphatase"/>
</dbReference>
<comment type="cofactor">
    <cofactor evidence="3">
        <name>Zn(2+)</name>
        <dbReference type="ChEBI" id="CHEBI:29105"/>
    </cofactor>
    <text evidence="3">Binds 2 Zn(2+) ions.</text>
</comment>
<sequence length="496" mass="53720">MKKRLILVMLLLAAVTLGLVAQPAGESATTWKVSEQSTEKTPKYVFMFIGDGMSHVQINAAQVLKGNNTKGSISLANLTFTEFPVVGLQTTYDATSFCPDSASTATSLSSGYKTHSGVLGLGVDKQFVGKTITESLKEQKDWKVGVVSTVTLNHATPAAYYAHVPSRNNYYDIGVQMANSGFDYFAGGSVNKAEDGGKKSIYTLLEEQGYLVTDDKNEILSLSSDSGKVYAQSPRLQDGGAMPYAIDMDASDVTLAQFVKKGIDVLDNEKGFFMMVESGKIDWACHANDAASEIRDLLAFDEAIQEAVRFAKAHPEETLIVVTGDHETGGMTIGFASTGYNTAFNILENQKASYIAFDEIMSDIIAQNPNLSFRQAMVLVEEYFGLASPGSKASDDALVLSEFEYSRLEKAFKQAMMPESSRESDQLSYQLYGSYNPFSVTLTHILNNKAGIGWTSYAHTGTPVGVYAYGVGAELFAGSYDNTDVYTKLKTLVGIV</sequence>
<dbReference type="AlphaFoldDB" id="A0A372MIQ9"/>
<reference evidence="7" key="1">
    <citation type="submission" date="2018-08" db="EMBL/GenBank/DDBJ databases">
        <authorList>
            <person name="Grouzdev D.S."/>
            <person name="Krutkina M.S."/>
        </authorList>
    </citation>
    <scope>NUCLEOTIDE SEQUENCE [LARGE SCALE GENOMIC DNA]</scope>
    <source>
        <strain evidence="7">4-11</strain>
    </source>
</reference>
<proteinExistence type="inferred from homology"/>
<keyword evidence="3" id="KW-0862">Zinc</keyword>
<dbReference type="Pfam" id="PF00245">
    <property type="entry name" value="Alk_phosphatase"/>
    <property type="match status" value="1"/>
</dbReference>
<evidence type="ECO:0000256" key="3">
    <source>
        <dbReference type="PIRSR" id="PIRSR601952-2"/>
    </source>
</evidence>
<keyword evidence="3" id="KW-0479">Metal-binding</keyword>
<feature type="binding site" evidence="3">
    <location>
        <position position="325"/>
    </location>
    <ligand>
        <name>Zn(2+)</name>
        <dbReference type="ChEBI" id="CHEBI:29105"/>
        <label>2</label>
    </ligand>
</feature>
<feature type="binding site" evidence="3">
    <location>
        <position position="459"/>
    </location>
    <ligand>
        <name>Zn(2+)</name>
        <dbReference type="ChEBI" id="CHEBI:29105"/>
        <label>2</label>
    </ligand>
</feature>
<feature type="active site" description="Phosphoserine intermediate" evidence="2">
    <location>
        <position position="101"/>
    </location>
</feature>
<dbReference type="InterPro" id="IPR017850">
    <property type="entry name" value="Alkaline_phosphatase_core_sf"/>
</dbReference>
<dbReference type="PANTHER" id="PTHR11596:SF5">
    <property type="entry name" value="ALKALINE PHOSPHATASE"/>
    <property type="match status" value="1"/>
</dbReference>
<dbReference type="GO" id="GO:0046872">
    <property type="term" value="F:metal ion binding"/>
    <property type="evidence" value="ECO:0007669"/>
    <property type="project" value="UniProtKB-KW"/>
</dbReference>
<dbReference type="SUPFAM" id="SSF53649">
    <property type="entry name" value="Alkaline phosphatase-like"/>
    <property type="match status" value="1"/>
</dbReference>
<evidence type="ECO:0000256" key="4">
    <source>
        <dbReference type="RuleBase" id="RU003946"/>
    </source>
</evidence>
<keyword evidence="3" id="KW-0460">Magnesium</keyword>
<dbReference type="Gene3D" id="3.40.720.10">
    <property type="entry name" value="Alkaline Phosphatase, subunit A"/>
    <property type="match status" value="1"/>
</dbReference>
<evidence type="ECO:0000313" key="6">
    <source>
        <dbReference type="EMBL" id="RFU95661.1"/>
    </source>
</evidence>
<comment type="caution">
    <text evidence="6">The sequence shown here is derived from an EMBL/GenBank/DDBJ whole genome shotgun (WGS) entry which is preliminary data.</text>
</comment>
<dbReference type="CDD" id="cd16012">
    <property type="entry name" value="ALP"/>
    <property type="match status" value="1"/>
</dbReference>
<dbReference type="PANTHER" id="PTHR11596">
    <property type="entry name" value="ALKALINE PHOSPHATASE"/>
    <property type="match status" value="1"/>
</dbReference>
<gene>
    <name evidence="6" type="ORF">DYP60_04090</name>
</gene>
<accession>A0A372MIQ9</accession>
<evidence type="ECO:0000256" key="2">
    <source>
        <dbReference type="PIRSR" id="PIRSR601952-1"/>
    </source>
</evidence>
<name>A0A372MIQ9_9SPIR</name>
<dbReference type="RefSeq" id="WP_117329608.1">
    <property type="nucleotide sequence ID" value="NZ_QUWK01000003.1"/>
</dbReference>